<dbReference type="InterPro" id="IPR017896">
    <property type="entry name" value="4Fe4S_Fe-S-bd"/>
</dbReference>
<protein>
    <submittedName>
        <fullName evidence="5">Aldo/keto reductase</fullName>
    </submittedName>
</protein>
<dbReference type="PANTHER" id="PTHR43312:SF1">
    <property type="entry name" value="NADP-DEPENDENT OXIDOREDUCTASE DOMAIN-CONTAINING PROTEIN"/>
    <property type="match status" value="1"/>
</dbReference>
<keyword evidence="2" id="KW-0408">Iron</keyword>
<keyword evidence="6" id="KW-1185">Reference proteome</keyword>
<dbReference type="Pfam" id="PF00248">
    <property type="entry name" value="Aldo_ket_red"/>
    <property type="match status" value="1"/>
</dbReference>
<organism evidence="5 6">
    <name type="scientific">Alkaliphilus flagellatus</name>
    <dbReference type="NCBI Taxonomy" id="2841507"/>
    <lineage>
        <taxon>Bacteria</taxon>
        <taxon>Bacillati</taxon>
        <taxon>Bacillota</taxon>
        <taxon>Clostridia</taxon>
        <taxon>Peptostreptococcales</taxon>
        <taxon>Natronincolaceae</taxon>
        <taxon>Alkaliphilus</taxon>
    </lineage>
</organism>
<evidence type="ECO:0000313" key="5">
    <source>
        <dbReference type="EMBL" id="MBU5677972.1"/>
    </source>
</evidence>
<keyword evidence="1" id="KW-0479">Metal-binding</keyword>
<dbReference type="InterPro" id="IPR023210">
    <property type="entry name" value="NADP_OxRdtase_dom"/>
</dbReference>
<name>A0ABS6G8D6_9FIRM</name>
<gene>
    <name evidence="5" type="ORF">KQI88_16255</name>
</gene>
<sequence length="316" mass="35529">MEKIKLGNTNIEVSRLCFGSLTMGPLQTNQSPEDGGDLLLYGFENGINFIDAAELYETYKHIGHALKYLDRSKVIVSTKSYAYSKETAENSLKKALDEMDTDYVDFFMLHEQESEHTIRGHYEAIEYFLKMKEKGYIRGVGLSTHTVAAVRGSLKYKEIEVIHPIVNINGLGIQDGTIDDMLLALKDAHDLGKGIYGMKPLGGGNLLRNFQQCFDFVLNLPVLDSIAVGMQSKEEIDVNVSIFEGREINKLSLDKIKSKERKLSISNWCERCGKCVEACSHNALQIIDDKVVVDHNKCVLCSYCSKYCPEFCIKVI</sequence>
<comment type="caution">
    <text evidence="5">The sequence shown here is derived from an EMBL/GenBank/DDBJ whole genome shotgun (WGS) entry which is preliminary data.</text>
</comment>
<evidence type="ECO:0000256" key="1">
    <source>
        <dbReference type="ARBA" id="ARBA00022723"/>
    </source>
</evidence>
<dbReference type="PROSITE" id="PS51379">
    <property type="entry name" value="4FE4S_FER_2"/>
    <property type="match status" value="2"/>
</dbReference>
<dbReference type="InterPro" id="IPR053135">
    <property type="entry name" value="AKR2_Oxidoreductase"/>
</dbReference>
<dbReference type="PROSITE" id="PS00198">
    <property type="entry name" value="4FE4S_FER_1"/>
    <property type="match status" value="1"/>
</dbReference>
<reference evidence="5 6" key="1">
    <citation type="submission" date="2021-06" db="EMBL/GenBank/DDBJ databases">
        <authorList>
            <person name="Sun Q."/>
            <person name="Li D."/>
        </authorList>
    </citation>
    <scope>NUCLEOTIDE SEQUENCE [LARGE SCALE GENOMIC DNA]</scope>
    <source>
        <strain evidence="5 6">MSJ-5</strain>
    </source>
</reference>
<proteinExistence type="predicted"/>
<evidence type="ECO:0000259" key="4">
    <source>
        <dbReference type="PROSITE" id="PS51379"/>
    </source>
</evidence>
<evidence type="ECO:0000313" key="6">
    <source>
        <dbReference type="Proteomes" id="UP000779508"/>
    </source>
</evidence>
<dbReference type="PANTHER" id="PTHR43312">
    <property type="entry name" value="D-THREO-ALDOSE 1-DEHYDROGENASE"/>
    <property type="match status" value="1"/>
</dbReference>
<feature type="domain" description="4Fe-4S ferredoxin-type" evidence="4">
    <location>
        <begin position="259"/>
        <end position="288"/>
    </location>
</feature>
<evidence type="ECO:0000256" key="3">
    <source>
        <dbReference type="ARBA" id="ARBA00023014"/>
    </source>
</evidence>
<accession>A0ABS6G8D6</accession>
<dbReference type="Proteomes" id="UP000779508">
    <property type="component" value="Unassembled WGS sequence"/>
</dbReference>
<dbReference type="InterPro" id="IPR017900">
    <property type="entry name" value="4Fe4S_Fe_S_CS"/>
</dbReference>
<feature type="domain" description="4Fe-4S ferredoxin-type" evidence="4">
    <location>
        <begin position="289"/>
        <end position="316"/>
    </location>
</feature>
<evidence type="ECO:0000256" key="2">
    <source>
        <dbReference type="ARBA" id="ARBA00023004"/>
    </source>
</evidence>
<keyword evidence="3" id="KW-0411">Iron-sulfur</keyword>
<dbReference type="EMBL" id="JAHLQK010000006">
    <property type="protein sequence ID" value="MBU5677972.1"/>
    <property type="molecule type" value="Genomic_DNA"/>
</dbReference>
<dbReference type="RefSeq" id="WP_216419124.1">
    <property type="nucleotide sequence ID" value="NZ_JAHLQK010000006.1"/>
</dbReference>
<dbReference type="CDD" id="cd19100">
    <property type="entry name" value="AKR_unchar"/>
    <property type="match status" value="1"/>
</dbReference>